<dbReference type="Pfam" id="PF03208">
    <property type="entry name" value="PRA1"/>
    <property type="match status" value="1"/>
</dbReference>
<dbReference type="GO" id="GO:0005794">
    <property type="term" value="C:Golgi apparatus"/>
    <property type="evidence" value="ECO:0007669"/>
    <property type="project" value="TreeGrafter"/>
</dbReference>
<dbReference type="Proteomes" id="UP000736672">
    <property type="component" value="Unassembled WGS sequence"/>
</dbReference>
<feature type="region of interest" description="Disordered" evidence="5">
    <location>
        <begin position="222"/>
        <end position="249"/>
    </location>
</feature>
<dbReference type="EMBL" id="JAGTJS010000003">
    <property type="protein sequence ID" value="KAH7272488.1"/>
    <property type="molecule type" value="Genomic_DNA"/>
</dbReference>
<comment type="subcellular location">
    <subcellularLocation>
        <location evidence="1">Membrane</location>
        <topology evidence="1">Multi-pass membrane protein</topology>
    </subcellularLocation>
</comment>
<feature type="region of interest" description="Disordered" evidence="5">
    <location>
        <begin position="144"/>
        <end position="199"/>
    </location>
</feature>
<dbReference type="GO" id="GO:0016020">
    <property type="term" value="C:membrane"/>
    <property type="evidence" value="ECO:0007669"/>
    <property type="project" value="UniProtKB-SubCell"/>
</dbReference>
<feature type="region of interest" description="Disordered" evidence="5">
    <location>
        <begin position="278"/>
        <end position="564"/>
    </location>
</feature>
<dbReference type="InterPro" id="IPR004895">
    <property type="entry name" value="Prenylated_rab_accept_PRA1"/>
</dbReference>
<organism evidence="7 8">
    <name type="scientific">Fusarium solani</name>
    <name type="common">Filamentous fungus</name>
    <dbReference type="NCBI Taxonomy" id="169388"/>
    <lineage>
        <taxon>Eukaryota</taxon>
        <taxon>Fungi</taxon>
        <taxon>Dikarya</taxon>
        <taxon>Ascomycota</taxon>
        <taxon>Pezizomycotina</taxon>
        <taxon>Sordariomycetes</taxon>
        <taxon>Hypocreomycetidae</taxon>
        <taxon>Hypocreales</taxon>
        <taxon>Nectriaceae</taxon>
        <taxon>Fusarium</taxon>
        <taxon>Fusarium solani species complex</taxon>
    </lineage>
</organism>
<evidence type="ECO:0000256" key="2">
    <source>
        <dbReference type="ARBA" id="ARBA00022692"/>
    </source>
</evidence>
<feature type="compositionally biased region" description="Basic and acidic residues" evidence="5">
    <location>
        <begin position="387"/>
        <end position="398"/>
    </location>
</feature>
<evidence type="ECO:0000256" key="3">
    <source>
        <dbReference type="ARBA" id="ARBA00022989"/>
    </source>
</evidence>
<dbReference type="PANTHER" id="PTHR19317">
    <property type="entry name" value="PRENYLATED RAB ACCEPTOR 1-RELATED"/>
    <property type="match status" value="1"/>
</dbReference>
<evidence type="ECO:0000313" key="7">
    <source>
        <dbReference type="EMBL" id="KAH7272488.1"/>
    </source>
</evidence>
<feature type="compositionally biased region" description="Polar residues" evidence="5">
    <location>
        <begin position="189"/>
        <end position="199"/>
    </location>
</feature>
<evidence type="ECO:0000256" key="4">
    <source>
        <dbReference type="ARBA" id="ARBA00023136"/>
    </source>
</evidence>
<evidence type="ECO:0000256" key="6">
    <source>
        <dbReference type="SAM" id="Phobius"/>
    </source>
</evidence>
<reference evidence="7" key="1">
    <citation type="journal article" date="2021" name="Nat. Commun.">
        <title>Genetic determinants of endophytism in the Arabidopsis root mycobiome.</title>
        <authorList>
            <person name="Mesny F."/>
            <person name="Miyauchi S."/>
            <person name="Thiergart T."/>
            <person name="Pickel B."/>
            <person name="Atanasova L."/>
            <person name="Karlsson M."/>
            <person name="Huettel B."/>
            <person name="Barry K.W."/>
            <person name="Haridas S."/>
            <person name="Chen C."/>
            <person name="Bauer D."/>
            <person name="Andreopoulos W."/>
            <person name="Pangilinan J."/>
            <person name="LaButti K."/>
            <person name="Riley R."/>
            <person name="Lipzen A."/>
            <person name="Clum A."/>
            <person name="Drula E."/>
            <person name="Henrissat B."/>
            <person name="Kohler A."/>
            <person name="Grigoriev I.V."/>
            <person name="Martin F.M."/>
            <person name="Hacquard S."/>
        </authorList>
    </citation>
    <scope>NUCLEOTIDE SEQUENCE</scope>
    <source>
        <strain evidence="7">FSSC 5 MPI-SDFR-AT-0091</strain>
    </source>
</reference>
<dbReference type="OrthoDB" id="63113at2759"/>
<keyword evidence="8" id="KW-1185">Reference proteome</keyword>
<gene>
    <name evidence="7" type="ORF">B0J15DRAFT_460230</name>
</gene>
<keyword evidence="2 6" id="KW-0812">Transmembrane</keyword>
<comment type="caution">
    <text evidence="7">The sequence shown here is derived from an EMBL/GenBank/DDBJ whole genome shotgun (WGS) entry which is preliminary data.</text>
</comment>
<keyword evidence="3 6" id="KW-1133">Transmembrane helix</keyword>
<evidence type="ECO:0000313" key="8">
    <source>
        <dbReference type="Proteomes" id="UP000736672"/>
    </source>
</evidence>
<dbReference type="AlphaFoldDB" id="A0A9P9L1I3"/>
<dbReference type="PANTHER" id="PTHR19317:SF0">
    <property type="entry name" value="PRENYLATED RAB ACCEPTOR PROTEIN 1"/>
    <property type="match status" value="1"/>
</dbReference>
<evidence type="ECO:0000256" key="1">
    <source>
        <dbReference type="ARBA" id="ARBA00004141"/>
    </source>
</evidence>
<feature type="compositionally biased region" description="Basic and acidic residues" evidence="5">
    <location>
        <begin position="278"/>
        <end position="306"/>
    </location>
</feature>
<protein>
    <submittedName>
        <fullName evidence="7">PRA1 family protein-domain-containing protein</fullName>
    </submittedName>
</protein>
<feature type="compositionally biased region" description="Polar residues" evidence="5">
    <location>
        <begin position="426"/>
        <end position="439"/>
    </location>
</feature>
<feature type="compositionally biased region" description="Low complexity" evidence="5">
    <location>
        <begin position="376"/>
        <end position="385"/>
    </location>
</feature>
<feature type="compositionally biased region" description="Gly residues" evidence="5">
    <location>
        <begin position="554"/>
        <end position="564"/>
    </location>
</feature>
<evidence type="ECO:0000256" key="5">
    <source>
        <dbReference type="SAM" id="MobiDB-lite"/>
    </source>
</evidence>
<sequence>MARIQIPLDVITSRINFGERFQGLRSGPLSGRFSNLRPLSEFLDVKRVSKPANFAEMQSRVNYNLSHFSSNYAVIFVMLSIYALLTNWVLLFDIIFVVAGMWIIGRLDGNDLEIGTFRASTSQLYTGLVVIAVPLGGLGGRPRAPEFAPQWGRPSRRRRRRQDGDAASHGRREGDARVEELGSDEDNETNTQGVGISSGTAAGFASDALRFTGVDMGDRERGVVRRGNYVDSEEDDSEDGSSSSEDEEFEEYLAQLAVRDREEALVQSAMRRIDRAKAKGRTDVSLNKEEIAALERHRQRMAEAEKKKRSKKRRDQRVAVPLTELDPGSRKKKSRQESRTRHSSSTNSNHGDQDHQGYPPMGYFPPPSTTGRRRSGTTTSSQRAASRARDERSSRHPSDAAAPPYGDIPVPGMSPTSSRAALDVFQYQTAASQQANPMASSRRPFSGAPQTGYPQRGAGSMAWGQSGSQSGLGDGSSEEESEGSEDDSERGHREEQSSSDDVGNGAQIRDVPRGRGSAVPLEPSPEAEAEPEAHPVRRNPPRASTSSKKKPVRSGGGGGGRRKK</sequence>
<feature type="compositionally biased region" description="Acidic residues" evidence="5">
    <location>
        <begin position="476"/>
        <end position="488"/>
    </location>
</feature>
<feature type="compositionally biased region" description="Acidic residues" evidence="5">
    <location>
        <begin position="231"/>
        <end position="249"/>
    </location>
</feature>
<accession>A0A9P9L1I3</accession>
<feature type="compositionally biased region" description="Basic and acidic residues" evidence="5">
    <location>
        <begin position="162"/>
        <end position="180"/>
    </location>
</feature>
<name>A0A9P9L1I3_FUSSL</name>
<keyword evidence="4 6" id="KW-0472">Membrane</keyword>
<feature type="transmembrane region" description="Helical" evidence="6">
    <location>
        <begin position="72"/>
        <end position="104"/>
    </location>
</feature>
<proteinExistence type="predicted"/>